<dbReference type="EMBL" id="SSSM01000002">
    <property type="protein sequence ID" value="THG32336.1"/>
    <property type="molecule type" value="Genomic_DNA"/>
</dbReference>
<keyword evidence="1" id="KW-0812">Transmembrane</keyword>
<dbReference type="Proteomes" id="UP000309133">
    <property type="component" value="Unassembled WGS sequence"/>
</dbReference>
<proteinExistence type="predicted"/>
<comment type="caution">
    <text evidence="2">The sequence shown here is derived from an EMBL/GenBank/DDBJ whole genome shotgun (WGS) entry which is preliminary data.</text>
</comment>
<evidence type="ECO:0000313" key="2">
    <source>
        <dbReference type="EMBL" id="THG32336.1"/>
    </source>
</evidence>
<feature type="transmembrane region" description="Helical" evidence="1">
    <location>
        <begin position="16"/>
        <end position="41"/>
    </location>
</feature>
<accession>A0A4S4FS83</accession>
<evidence type="ECO:0000256" key="1">
    <source>
        <dbReference type="SAM" id="Phobius"/>
    </source>
</evidence>
<name>A0A4S4FS83_9MICO</name>
<feature type="transmembrane region" description="Helical" evidence="1">
    <location>
        <begin position="47"/>
        <end position="64"/>
    </location>
</feature>
<organism evidence="2 3">
    <name type="scientific">Naasia lichenicola</name>
    <dbReference type="NCBI Taxonomy" id="2565933"/>
    <lineage>
        <taxon>Bacteria</taxon>
        <taxon>Bacillati</taxon>
        <taxon>Actinomycetota</taxon>
        <taxon>Actinomycetes</taxon>
        <taxon>Micrococcales</taxon>
        <taxon>Microbacteriaceae</taxon>
        <taxon>Naasia</taxon>
    </lineage>
</organism>
<dbReference type="InterPro" id="IPR045393">
    <property type="entry name" value="DUF6518"/>
</dbReference>
<gene>
    <name evidence="2" type="ORF">E6C64_04775</name>
</gene>
<feature type="transmembrane region" description="Helical" evidence="1">
    <location>
        <begin position="71"/>
        <end position="91"/>
    </location>
</feature>
<reference evidence="2 3" key="1">
    <citation type="submission" date="2019-04" db="EMBL/GenBank/DDBJ databases">
        <authorList>
            <person name="Jiang L."/>
        </authorList>
    </citation>
    <scope>NUCLEOTIDE SEQUENCE [LARGE SCALE GENOMIC DNA]</scope>
    <source>
        <strain evidence="2 3">YIM 131853</strain>
    </source>
</reference>
<sequence length="97" mass="10236">MLGLAVWGIRSRHSALVALGSGVVAAVLVGESLHAMLTIGYPEQRPLWIAVDALTLVWIGFLAARRVRSAGWIAVQLLLVAVVATGSFLVYGSRGLV</sequence>
<evidence type="ECO:0000313" key="3">
    <source>
        <dbReference type="Proteomes" id="UP000309133"/>
    </source>
</evidence>
<keyword evidence="1" id="KW-1133">Transmembrane helix</keyword>
<protein>
    <submittedName>
        <fullName evidence="2">Uncharacterized protein</fullName>
    </submittedName>
</protein>
<dbReference type="Pfam" id="PF20128">
    <property type="entry name" value="DUF6518"/>
    <property type="match status" value="1"/>
</dbReference>
<keyword evidence="3" id="KW-1185">Reference proteome</keyword>
<keyword evidence="1" id="KW-0472">Membrane</keyword>
<dbReference type="AlphaFoldDB" id="A0A4S4FS83"/>